<gene>
    <name evidence="1" type="ORF">ACFFTL_34950</name>
</gene>
<keyword evidence="2" id="KW-1185">Reference proteome</keyword>
<dbReference type="RefSeq" id="WP_345513623.1">
    <property type="nucleotide sequence ID" value="NZ_BAAAXD010000023.1"/>
</dbReference>
<name>A0ABV5RHL9_9ACTN</name>
<reference evidence="1 2" key="1">
    <citation type="submission" date="2024-09" db="EMBL/GenBank/DDBJ databases">
        <authorList>
            <person name="Sun Q."/>
            <person name="Mori K."/>
        </authorList>
    </citation>
    <scope>NUCLEOTIDE SEQUENCE [LARGE SCALE GENOMIC DNA]</scope>
    <source>
        <strain evidence="1 2">JCM 3331</strain>
    </source>
</reference>
<keyword evidence="1" id="KW-0808">Transferase</keyword>
<dbReference type="EMBL" id="JBHMCG010000143">
    <property type="protein sequence ID" value="MFB9577334.1"/>
    <property type="molecule type" value="Genomic_DNA"/>
</dbReference>
<protein>
    <submittedName>
        <fullName evidence="1">Transferase</fullName>
    </submittedName>
</protein>
<organism evidence="1 2">
    <name type="scientific">Streptomyces yanii</name>
    <dbReference type="NCBI Taxonomy" id="78510"/>
    <lineage>
        <taxon>Bacteria</taxon>
        <taxon>Bacillati</taxon>
        <taxon>Actinomycetota</taxon>
        <taxon>Actinomycetes</taxon>
        <taxon>Kitasatosporales</taxon>
        <taxon>Streptomycetaceae</taxon>
        <taxon>Streptomyces</taxon>
    </lineage>
</organism>
<proteinExistence type="predicted"/>
<evidence type="ECO:0000313" key="1">
    <source>
        <dbReference type="EMBL" id="MFB9577334.1"/>
    </source>
</evidence>
<sequence>MTVPALRPTPPAESTAGRVADCVADADGRITFDLLRDRREGGAPGAVLFLRLRGTKGRSDRTAEDVRLPLSPDGDGRLRAVLPGTKELAEGRWDAWVQQPGTDGETAVEPGIRDLRALVDRTPDPGGTVGGVVVRIPYPTADGRLAVRCWVRAPHAEAGPITFGPAAMTVDGTLHGAELGDDACVEARTAGHPERSCRAPVTGRNGSFTFSLPYDLPTAGPVTAPQLWELWLLPGGPSGSGTGGIRISRILDDIWDRKKIFVYPPRATTGDVLAAPCYSADNDLCLRLEPVRRHD</sequence>
<evidence type="ECO:0000313" key="2">
    <source>
        <dbReference type="Proteomes" id="UP001589710"/>
    </source>
</evidence>
<dbReference type="Proteomes" id="UP001589710">
    <property type="component" value="Unassembled WGS sequence"/>
</dbReference>
<accession>A0ABV5RHL9</accession>
<comment type="caution">
    <text evidence="1">The sequence shown here is derived from an EMBL/GenBank/DDBJ whole genome shotgun (WGS) entry which is preliminary data.</text>
</comment>
<dbReference type="GO" id="GO:0016740">
    <property type="term" value="F:transferase activity"/>
    <property type="evidence" value="ECO:0007669"/>
    <property type="project" value="UniProtKB-KW"/>
</dbReference>